<dbReference type="STRING" id="860235.AOZ06_18070"/>
<dbReference type="InterPro" id="IPR042099">
    <property type="entry name" value="ANL_N_sf"/>
</dbReference>
<dbReference type="KEGG" id="kphy:AOZ06_18070"/>
<accession>A0A0N9HUB5</accession>
<dbReference type="InterPro" id="IPR050237">
    <property type="entry name" value="ATP-dep_AMP-bd_enzyme"/>
</dbReference>
<dbReference type="Gene3D" id="3.40.50.12780">
    <property type="entry name" value="N-terminal domain of ligase-like"/>
    <property type="match status" value="1"/>
</dbReference>
<protein>
    <submittedName>
        <fullName evidence="2">Long-chain acyl-CoA synthetase</fullName>
    </submittedName>
</protein>
<sequence>MILQRIGNRGLFLGALFDDAAKRHPYLSVTLDHELDVAPELGSELTVYACANLVAELASALRELNVRPGDKVAIYKQDGFDIFLLACAVSRIGAVPVALSPGLKGEIVEKLLDRVGWPYLITDQRKLADELPPRVKKRARGVLLVAGKAAGTRQLKRDHEAVHFPFVRPQPGQPMLLTHTSGTTDVPKLAVHTARTLRARYRPQAAGVRLLVRDRETVAMHVSFVHSRLVTALAIALRRGFPMVIVRDADPRRVADLFADARPGILEAHPNTFVQWEELADDPRAPLANVRLLSSTFDAIHPRTVLKILGASKRRRPAHVQLYGQSEIGPTVGRATSLRRVASSDGRCVGFPFPGMTAVRVVSRDGVPPSAKHPGYVEVRSDGRALTYFGEDERYRGQLDDGWWRMGDVGYRTKWGCLHVSDREVDVIEGFGSALEAEDVLMSRLDQLLEVVVIPGGDGAPTPVVVTRDGSPLDESQWRSATADLPGMCPPVQLKLSELPRTATAKVQRLELARILRTAQDTADRGVK</sequence>
<feature type="domain" description="AMP-dependent synthetase/ligase" evidence="1">
    <location>
        <begin position="40"/>
        <end position="389"/>
    </location>
</feature>
<organism evidence="2 3">
    <name type="scientific">Kibdelosporangium phytohabitans</name>
    <dbReference type="NCBI Taxonomy" id="860235"/>
    <lineage>
        <taxon>Bacteria</taxon>
        <taxon>Bacillati</taxon>
        <taxon>Actinomycetota</taxon>
        <taxon>Actinomycetes</taxon>
        <taxon>Pseudonocardiales</taxon>
        <taxon>Pseudonocardiaceae</taxon>
        <taxon>Kibdelosporangium</taxon>
    </lineage>
</organism>
<evidence type="ECO:0000313" key="2">
    <source>
        <dbReference type="EMBL" id="ALG08570.1"/>
    </source>
</evidence>
<name>A0A0N9HUB5_9PSEU</name>
<dbReference type="Pfam" id="PF00501">
    <property type="entry name" value="AMP-binding"/>
    <property type="match status" value="1"/>
</dbReference>
<dbReference type="SUPFAM" id="SSF56801">
    <property type="entry name" value="Acetyl-CoA synthetase-like"/>
    <property type="match status" value="1"/>
</dbReference>
<dbReference type="InterPro" id="IPR000873">
    <property type="entry name" value="AMP-dep_synth/lig_dom"/>
</dbReference>
<evidence type="ECO:0000259" key="1">
    <source>
        <dbReference type="Pfam" id="PF00501"/>
    </source>
</evidence>
<evidence type="ECO:0000313" key="3">
    <source>
        <dbReference type="Proteomes" id="UP000063699"/>
    </source>
</evidence>
<dbReference type="PANTHER" id="PTHR43767">
    <property type="entry name" value="LONG-CHAIN-FATTY-ACID--COA LIGASE"/>
    <property type="match status" value="1"/>
</dbReference>
<dbReference type="AlphaFoldDB" id="A0A0N9HUB5"/>
<dbReference type="Proteomes" id="UP000063699">
    <property type="component" value="Chromosome"/>
</dbReference>
<proteinExistence type="predicted"/>
<dbReference type="EMBL" id="CP012752">
    <property type="protein sequence ID" value="ALG08570.1"/>
    <property type="molecule type" value="Genomic_DNA"/>
</dbReference>
<dbReference type="RefSeq" id="WP_054290477.1">
    <property type="nucleotide sequence ID" value="NZ_CP012752.1"/>
</dbReference>
<keyword evidence="3" id="KW-1185">Reference proteome</keyword>
<reference evidence="2 3" key="1">
    <citation type="submission" date="2015-07" db="EMBL/GenBank/DDBJ databases">
        <title>Genome sequencing of Kibdelosporangium phytohabitans.</title>
        <authorList>
            <person name="Qin S."/>
            <person name="Xing K."/>
        </authorList>
    </citation>
    <scope>NUCLEOTIDE SEQUENCE [LARGE SCALE GENOMIC DNA]</scope>
    <source>
        <strain evidence="2 3">KLBMP1111</strain>
    </source>
</reference>
<gene>
    <name evidence="2" type="ORF">AOZ06_18070</name>
</gene>
<dbReference type="PANTHER" id="PTHR43767:SF1">
    <property type="entry name" value="NONRIBOSOMAL PEPTIDE SYNTHASE PES1 (EUROFUNG)-RELATED"/>
    <property type="match status" value="1"/>
</dbReference>
<dbReference type="OrthoDB" id="4495845at2"/>